<feature type="compositionally biased region" description="Pro residues" evidence="1">
    <location>
        <begin position="209"/>
        <end position="218"/>
    </location>
</feature>
<dbReference type="Proteomes" id="UP000295136">
    <property type="component" value="Unassembled WGS sequence"/>
</dbReference>
<dbReference type="PANTHER" id="PTHR10098">
    <property type="entry name" value="RAPSYN-RELATED"/>
    <property type="match status" value="1"/>
</dbReference>
<dbReference type="Gene3D" id="1.25.40.10">
    <property type="entry name" value="Tetratricopeptide repeat domain"/>
    <property type="match status" value="5"/>
</dbReference>
<dbReference type="InterPro" id="IPR011990">
    <property type="entry name" value="TPR-like_helical_dom_sf"/>
</dbReference>
<organism evidence="3 4">
    <name type="scientific">Nonomuraea mesophila</name>
    <dbReference type="NCBI Taxonomy" id="2530382"/>
    <lineage>
        <taxon>Bacteria</taxon>
        <taxon>Bacillati</taxon>
        <taxon>Actinomycetota</taxon>
        <taxon>Actinomycetes</taxon>
        <taxon>Streptosporangiales</taxon>
        <taxon>Streptosporangiaceae</taxon>
        <taxon>Nonomuraea</taxon>
    </lineage>
</organism>
<evidence type="ECO:0000313" key="4">
    <source>
        <dbReference type="Proteomes" id="UP000295136"/>
    </source>
</evidence>
<dbReference type="InterPro" id="IPR019734">
    <property type="entry name" value="TPR_rpt"/>
</dbReference>
<reference evidence="3 4" key="1">
    <citation type="submission" date="2019-03" db="EMBL/GenBank/DDBJ databases">
        <title>Draft genome sequences of novel Actinobacteria.</title>
        <authorList>
            <person name="Sahin N."/>
            <person name="Ay H."/>
            <person name="Saygin H."/>
        </authorList>
    </citation>
    <scope>NUCLEOTIDE SEQUENCE [LARGE SCALE GENOMIC DNA]</scope>
    <source>
        <strain evidence="3 4">6K102</strain>
    </source>
</reference>
<feature type="region of interest" description="Disordered" evidence="1">
    <location>
        <begin position="157"/>
        <end position="264"/>
    </location>
</feature>
<evidence type="ECO:0000313" key="3">
    <source>
        <dbReference type="EMBL" id="TDE32640.1"/>
    </source>
</evidence>
<accession>A0A4R5EEC1</accession>
<dbReference type="RefSeq" id="WP_132638897.1">
    <property type="nucleotide sequence ID" value="NZ_SMLD01000169.1"/>
</dbReference>
<evidence type="ECO:0000259" key="2">
    <source>
        <dbReference type="Pfam" id="PF12770"/>
    </source>
</evidence>
<dbReference type="Pfam" id="PF12770">
    <property type="entry name" value="CHAT"/>
    <property type="match status" value="1"/>
</dbReference>
<dbReference type="SMART" id="SM00028">
    <property type="entry name" value="TPR"/>
    <property type="match status" value="10"/>
</dbReference>
<dbReference type="Pfam" id="PF13424">
    <property type="entry name" value="TPR_12"/>
    <property type="match status" value="1"/>
</dbReference>
<dbReference type="InterPro" id="IPR024983">
    <property type="entry name" value="CHAT_dom"/>
</dbReference>
<sequence length="1962" mass="206554">MTDPAEALAARIERFEQAADPDLIWDPAALSEAEEAMRACAGDRSDAAAWRLIGMLHLARYRLDQRITQDAAVAGAFFAAVALLDPGRLPERLRGSRLPAGDSAAGWAGLVEEIFRMVDPGAYPHVGLLIQALVRHAVTRPGADEVAERLGEVLLQESVRPPAPDDLLGSNAPERSPGSAATGDPSGPSEPGGPSGPPGPGHPDGLPGPGDPAGPPQPGDQVGVAGPPEPGGPSGTGGGVRADVPARAAPADERSRETGPAWAPGALAVLGGGLVRLHEQTGSPEAADDAVHLLFRAALADPAAHLGELADALSRAAPGDEDLVRAYLRAAQSPAASQSRSQSLRALVELTRERADRSLADGDLLAFIRAGQCALDFWHEPWATSGVLAPYASGLVEWYVVTGDERSLEAGMEMLEAMRVMPGETIRGLGEDPVARLGLLGERRRRRYAVTGDLADLNAAVEAAREAAALAPAGHPERARVLAALANALLKHAVATDGEPAEAVAAAHAALAAQDRYDAARAEVLVLLGRALTLRLTAGSADEAVATLREALAAGDRPALRAQAYGLMSEVLRWRATRAGRPQDLDDAVESARQALELAMKGARDPAPAQHALGEALLARFSVRGDTDDLSEALILATPADAGGPPARLGDLLDDLIEQQDPVPVDERLAQAATELALRSPDEELAGKLLRLAERRERAPEERGEHLLQVASRLSELGRPRIAGDVLGRACAAFDQAGSRARMAYALSRQGAGEQDAGRLDRALEAYERSAVLYGELGEPRSEAQQLGHKAAVHLRRGDPARAVEEHLRAVALCEEAGLAAEEASHQERAAEAHLAAGNPAAAVARTARARELYLELGETERAAMALMPAARAAVDQDDLTAAGERITACAIELEAAGAWEEARGTLDAHAVMLAARGHRAQAAACETRLVEIVRRRGRRRAPADEWYRIARRRRERGDADGARFAYELAERDYEAAGHDDGAGSVRYNLGALAYAEGEPGRALEAFGAAAEAFARLRAPAKEATALTMRAACLTELDRTEDASADLDRAMELAAVADDSEALLAATLGRAALDVRLGELREAGEHLRSALGPAAGDPLKEAVVRDRMAALAARTGDVAAQATALEQAMAGYRDSGQDRLAALASVRLGFALERQGEFRRARAALESGLAELETAGDVVGAPFEVIAPMAGELDAELLSRLASIQLTLGDVTRGRTTLTQAVTTLRAGGTPDGTPDGGAERLELWLRVEEAEAAGDLRTARTLAEEALAASPPTAEERSYLLARLSALCRTLGDPMAAYEHAESGRRLRDGRRAEHLRNLGAAAGDLGRADEAVRHLAHAADLARATGSALPAELVRALDLLGRTLTAQARWQEAAAAFDEGLALVEAPVWRALRAPLLAGRAALHLRLGELDEAGARYRQSLAISEELGGGSGLADAYGDLAQVHLLRGEPGEAKPLAERSLALERARGRGHGLVRALITLARLEGSARAVMLLEEALDLAEELGHRPGAALAMSRLGVHDLTTGSYARARRRLSTAVDLLTDLGHDLELGLACHHRSLAAEALGDLPAALADAERAFELGHPPARDRALDLAVRLRRGLTAWTITERAKAAALAAHLDPPPHDDPGRRELQAELDALVAPRSPAASGGIGLLGFSVGEGSVTVLAHRTGWAAPRVFPTAAGRDVLNDFLATARRRPGLLEVEARRRRADLWRRLADLLLGEVLQAFGDDLDVVHLLPHAELHGIPLHALAPDGRTLIERFPVAYAPSAAVLARLARRPQADQGSALVLGFPQEAEAEEIAALLGTRPRTGPSVTAELLPGAWDVLHLACHGVFGQGAPFGSGVRLADGLLTAGRLMRMNVDARLVVLTAHEQSHGSVRGAEDVAALGHAFLHAGARSALLALWPVAPEITLALLRDFYARRGDGEGTARALRSAVLGLRELYGPAEPELWASYVLVGLPG</sequence>
<protein>
    <submittedName>
        <fullName evidence="3">CHAT domain-containing protein</fullName>
    </submittedName>
</protein>
<dbReference type="PANTHER" id="PTHR10098:SF108">
    <property type="entry name" value="TETRATRICOPEPTIDE REPEAT PROTEIN 28"/>
    <property type="match status" value="1"/>
</dbReference>
<name>A0A4R5EEC1_9ACTN</name>
<proteinExistence type="predicted"/>
<evidence type="ECO:0000256" key="1">
    <source>
        <dbReference type="SAM" id="MobiDB-lite"/>
    </source>
</evidence>
<gene>
    <name evidence="3" type="ORF">E1295_39255</name>
</gene>
<dbReference type="EMBL" id="SMLD01000169">
    <property type="protein sequence ID" value="TDE32640.1"/>
    <property type="molecule type" value="Genomic_DNA"/>
</dbReference>
<keyword evidence="4" id="KW-1185">Reference proteome</keyword>
<feature type="domain" description="CHAT" evidence="2">
    <location>
        <begin position="1713"/>
        <end position="1959"/>
    </location>
</feature>
<comment type="caution">
    <text evidence="3">The sequence shown here is derived from an EMBL/GenBank/DDBJ whole genome shotgun (WGS) entry which is preliminary data.</text>
</comment>
<dbReference type="SUPFAM" id="SSF48452">
    <property type="entry name" value="TPR-like"/>
    <property type="match status" value="5"/>
</dbReference>